<accession>A0AAN8RFG2</accession>
<organism evidence="1 2">
    <name type="scientific">Orbilia javanica</name>
    <dbReference type="NCBI Taxonomy" id="47235"/>
    <lineage>
        <taxon>Eukaryota</taxon>
        <taxon>Fungi</taxon>
        <taxon>Dikarya</taxon>
        <taxon>Ascomycota</taxon>
        <taxon>Pezizomycotina</taxon>
        <taxon>Orbiliomycetes</taxon>
        <taxon>Orbiliales</taxon>
        <taxon>Orbiliaceae</taxon>
        <taxon>Orbilia</taxon>
    </lineage>
</organism>
<dbReference type="EMBL" id="JAVHNR010000007">
    <property type="protein sequence ID" value="KAK6337210.1"/>
    <property type="molecule type" value="Genomic_DNA"/>
</dbReference>
<sequence length="55" mass="5769">MPNEGECSLAETASRSVLKREAIRNGCSATVNVQTAGTTLEQTKQNGGDQAMGKE</sequence>
<protein>
    <submittedName>
        <fullName evidence="1">Uncharacterized protein</fullName>
    </submittedName>
</protein>
<proteinExistence type="predicted"/>
<comment type="caution">
    <text evidence="1">The sequence shown here is derived from an EMBL/GenBank/DDBJ whole genome shotgun (WGS) entry which is preliminary data.</text>
</comment>
<evidence type="ECO:0000313" key="2">
    <source>
        <dbReference type="Proteomes" id="UP001313282"/>
    </source>
</evidence>
<dbReference type="Proteomes" id="UP001313282">
    <property type="component" value="Unassembled WGS sequence"/>
</dbReference>
<evidence type="ECO:0000313" key="1">
    <source>
        <dbReference type="EMBL" id="KAK6337210.1"/>
    </source>
</evidence>
<dbReference type="AlphaFoldDB" id="A0AAN8RFG2"/>
<reference evidence="1 2" key="1">
    <citation type="submission" date="2019-10" db="EMBL/GenBank/DDBJ databases">
        <authorList>
            <person name="Palmer J.M."/>
        </authorList>
    </citation>
    <scope>NUCLEOTIDE SEQUENCE [LARGE SCALE GENOMIC DNA]</scope>
    <source>
        <strain evidence="1 2">TWF718</strain>
    </source>
</reference>
<keyword evidence="2" id="KW-1185">Reference proteome</keyword>
<gene>
    <name evidence="1" type="ORF">TWF718_009991</name>
</gene>
<name>A0AAN8RFG2_9PEZI</name>